<dbReference type="PANTHER" id="PTHR43124:SF3">
    <property type="entry name" value="CHLORAMPHENICOL EFFLUX PUMP RV0191"/>
    <property type="match status" value="1"/>
</dbReference>
<feature type="transmembrane region" description="Helical" evidence="6">
    <location>
        <begin position="74"/>
        <end position="94"/>
    </location>
</feature>
<feature type="transmembrane region" description="Helical" evidence="6">
    <location>
        <begin position="165"/>
        <end position="183"/>
    </location>
</feature>
<gene>
    <name evidence="8" type="ORF">HCR76_08585</name>
</gene>
<evidence type="ECO:0000259" key="7">
    <source>
        <dbReference type="PROSITE" id="PS50850"/>
    </source>
</evidence>
<dbReference type="PROSITE" id="PS50850">
    <property type="entry name" value="MFS"/>
    <property type="match status" value="1"/>
</dbReference>
<feature type="domain" description="Major facilitator superfamily (MFS) profile" evidence="7">
    <location>
        <begin position="9"/>
        <end position="412"/>
    </location>
</feature>
<dbReference type="InterPro" id="IPR020846">
    <property type="entry name" value="MFS_dom"/>
</dbReference>
<evidence type="ECO:0000256" key="2">
    <source>
        <dbReference type="ARBA" id="ARBA00022475"/>
    </source>
</evidence>
<dbReference type="RefSeq" id="WP_166990013.1">
    <property type="nucleotide sequence ID" value="NZ_CP061169.1"/>
</dbReference>
<evidence type="ECO:0000256" key="1">
    <source>
        <dbReference type="ARBA" id="ARBA00004651"/>
    </source>
</evidence>
<sequence>MNSRRSWMVFVVGVSAYVVAILQRSTLGVSGVAAVERFDITAAALSSLAVVQLVVYAAMQIPIGLLIDRWGPRRLLIIGLILISIGQAVLAIAPDLSIAALGRVCVGIGDAGIFVSVLRLVNYWFSGPIVPSLSQWTGNIGQFGQVLSALPFALLLNTIGWESAYLAAAALCVLMLIGVLICISDRPVDDSTGPIRRTWGSSLDILVDSLKRPGTRLGFWAHFTTQSSGTVFSLLWGFPFMVYALGISESAAAGLLLVIVFSGVVFGPILGILTARFPLRRSNLVLTIVSTMGIAWTMFLAWPGHPPMWVLIVLLVALGIGGPGSLIGFDFARTFNHSRALGSANGIVNVGGFLASFTMMFVIGFVLDLLSPGATTPEQTYSLSSFKIAFLVQYVVIGFGVVMLFLARRTTRTRLAEDEGIKVAPLWVALVRRERRDGD</sequence>
<dbReference type="InterPro" id="IPR036259">
    <property type="entry name" value="MFS_trans_sf"/>
</dbReference>
<dbReference type="Pfam" id="PF07690">
    <property type="entry name" value="MFS_1"/>
    <property type="match status" value="1"/>
</dbReference>
<keyword evidence="4 6" id="KW-1133">Transmembrane helix</keyword>
<name>A0ABX6YMM9_9MICO</name>
<keyword evidence="3 6" id="KW-0812">Transmembrane</keyword>
<keyword evidence="5 6" id="KW-0472">Membrane</keyword>
<dbReference type="EMBL" id="CP061169">
    <property type="protein sequence ID" value="QPZ40049.1"/>
    <property type="molecule type" value="Genomic_DNA"/>
</dbReference>
<feature type="transmembrane region" description="Helical" evidence="6">
    <location>
        <begin position="44"/>
        <end position="67"/>
    </location>
</feature>
<dbReference type="Proteomes" id="UP000662814">
    <property type="component" value="Chromosome"/>
</dbReference>
<evidence type="ECO:0000256" key="6">
    <source>
        <dbReference type="SAM" id="Phobius"/>
    </source>
</evidence>
<feature type="transmembrane region" description="Helical" evidence="6">
    <location>
        <begin position="344"/>
        <end position="366"/>
    </location>
</feature>
<proteinExistence type="predicted"/>
<dbReference type="Gene3D" id="1.20.1250.20">
    <property type="entry name" value="MFS general substrate transporter like domains"/>
    <property type="match status" value="2"/>
</dbReference>
<dbReference type="PANTHER" id="PTHR43124">
    <property type="entry name" value="PURINE EFFLUX PUMP PBUE"/>
    <property type="match status" value="1"/>
</dbReference>
<feature type="transmembrane region" description="Helical" evidence="6">
    <location>
        <begin position="308"/>
        <end position="332"/>
    </location>
</feature>
<feature type="transmembrane region" description="Helical" evidence="6">
    <location>
        <begin position="284"/>
        <end position="302"/>
    </location>
</feature>
<dbReference type="InterPro" id="IPR011701">
    <property type="entry name" value="MFS"/>
</dbReference>
<dbReference type="InterPro" id="IPR050189">
    <property type="entry name" value="MFS_Efflux_Transporters"/>
</dbReference>
<organism evidence="8 9">
    <name type="scientific">Paramicrobacterium chengjingii</name>
    <dbReference type="NCBI Taxonomy" id="2769067"/>
    <lineage>
        <taxon>Bacteria</taxon>
        <taxon>Bacillati</taxon>
        <taxon>Actinomycetota</taxon>
        <taxon>Actinomycetes</taxon>
        <taxon>Micrococcales</taxon>
        <taxon>Microbacteriaceae</taxon>
        <taxon>Paramicrobacterium</taxon>
    </lineage>
</organism>
<accession>A0ABX6YMM9</accession>
<evidence type="ECO:0000256" key="5">
    <source>
        <dbReference type="ARBA" id="ARBA00023136"/>
    </source>
</evidence>
<evidence type="ECO:0000256" key="4">
    <source>
        <dbReference type="ARBA" id="ARBA00022989"/>
    </source>
</evidence>
<dbReference type="CDD" id="cd06174">
    <property type="entry name" value="MFS"/>
    <property type="match status" value="1"/>
</dbReference>
<evidence type="ECO:0000313" key="9">
    <source>
        <dbReference type="Proteomes" id="UP000662814"/>
    </source>
</evidence>
<evidence type="ECO:0000313" key="8">
    <source>
        <dbReference type="EMBL" id="QPZ40049.1"/>
    </source>
</evidence>
<evidence type="ECO:0000256" key="3">
    <source>
        <dbReference type="ARBA" id="ARBA00022692"/>
    </source>
</evidence>
<reference evidence="8 9" key="1">
    <citation type="submission" date="2020-12" db="EMBL/GenBank/DDBJ databases">
        <title>Microbacterium sp. HY060.</title>
        <authorList>
            <person name="Zhou J."/>
        </authorList>
    </citation>
    <scope>NUCLEOTIDE SEQUENCE [LARGE SCALE GENOMIC DNA]</scope>
    <source>
        <strain evidence="8 9">HY60</strain>
    </source>
</reference>
<protein>
    <submittedName>
        <fullName evidence="8">MFS transporter</fullName>
    </submittedName>
</protein>
<feature type="transmembrane region" description="Helical" evidence="6">
    <location>
        <begin position="386"/>
        <end position="407"/>
    </location>
</feature>
<dbReference type="SUPFAM" id="SSF103473">
    <property type="entry name" value="MFS general substrate transporter"/>
    <property type="match status" value="1"/>
</dbReference>
<feature type="transmembrane region" description="Helical" evidence="6">
    <location>
        <begin position="219"/>
        <end position="245"/>
    </location>
</feature>
<comment type="subcellular location">
    <subcellularLocation>
        <location evidence="1">Cell membrane</location>
        <topology evidence="1">Multi-pass membrane protein</topology>
    </subcellularLocation>
</comment>
<keyword evidence="2" id="KW-1003">Cell membrane</keyword>
<keyword evidence="9" id="KW-1185">Reference proteome</keyword>
<feature type="transmembrane region" description="Helical" evidence="6">
    <location>
        <begin position="251"/>
        <end position="272"/>
    </location>
</feature>